<evidence type="ECO:0000256" key="6">
    <source>
        <dbReference type="ARBA" id="ARBA00023237"/>
    </source>
</evidence>
<keyword evidence="10" id="KW-1185">Reference proteome</keyword>
<dbReference type="InterPro" id="IPR036942">
    <property type="entry name" value="Beta-barrel_TonB_sf"/>
</dbReference>
<keyword evidence="6" id="KW-0998">Cell outer membrane</keyword>
<evidence type="ECO:0000313" key="10">
    <source>
        <dbReference type="Proteomes" id="UP000535182"/>
    </source>
</evidence>
<dbReference type="InterPro" id="IPR039426">
    <property type="entry name" value="TonB-dep_rcpt-like"/>
</dbReference>
<keyword evidence="5" id="KW-0472">Membrane</keyword>
<dbReference type="PANTHER" id="PTHR30069:SF46">
    <property type="entry name" value="OAR PROTEIN"/>
    <property type="match status" value="1"/>
</dbReference>
<dbReference type="Pfam" id="PF25183">
    <property type="entry name" value="OMP_b-brl_4"/>
    <property type="match status" value="1"/>
</dbReference>
<dbReference type="RefSeq" id="WP_183977755.1">
    <property type="nucleotide sequence ID" value="NZ_JACHEB010000006.1"/>
</dbReference>
<sequence>MGRELVWFYLCASLAMVVSATAHAQAIYGSVNGTIVDSSGAVIPNASITLTDAEKGTRQVVHSNESGNFLVEHLIPDTYSVRIQAQGFSTFEIKTLQVSADSTQKVDATLTLGTASQTVDVDTQAAQLKTDRADVSNTLNEQSLQDLPNITRNTTSFVLLAPGTTASTFSNSNSENPQASTPVAANGQSPFSAGFILDGADNKDSFLGVVVINPPLDSISELKFTTQNYDAEFGAAVAGIVVAQSKSGGNHFHGDAFEYRHSDAQQARDPFTEYPGVGASAGQPDVPHSLFNLFGGSVSGPIKKDKIFFFGDYQGIRQKTGAALIETVPTNLVHTSCASGNGCDLSEYLQGGQGQIYNPRTGDQTGGTGTGRTPFAGNLIPNPSLSPQGLKILSLLPLPTTGGIANNFVASGFGVYNTNQYDTRGDYQASEKLHIFGHYSYFGSVVSSPGSFGVLEGEGFGNRGFAGQSNGRNQSLSAGADYAVRPNLLADLRFAFLRYRIFQDKFNGSSDNFESNLGIPGLNSGGFGTGGVSAFFVTGLSNFGSGSTLNACNCPLNEQEQQFEVVNNWTKIIGNHSVKFGADLRYVMNLRIPSDQNRAGSFTFASTRTASGSSAVPGGLGLATLLIGDPTNFERFVSSSNNAAERQKRTFFYGEDSWRVTTKLTVNYGARWEIYFPETVNAKGNGGFLDLNTMNIRVAGYGGFGTNFNVKNTFSYIAPRLGLAYQATEKTVVRAGYGRTYDPGFFGDIFSAVVTQTLPVLANQNIFAPDQYNYTGFTLAQGPAPYVFAPIPSNGLIALPTDISPATRPLQMKVPTVDAWNLTVQQQLAPTLSFQIGYVGNKGTHQIGDSTYGGYNANQATIEGFPNVPFCNRTPYFARFGDCQYIGYFGNAGTSHYNSLQTVLDKRFRKGLQFQASYVWSRAMANGDYGAYLLYNPRVSYGAFDYNRKHNFIAYSNYDLPFGHGRTFGNDVPGWVNGIIGGISVNGTLNWASGLPFTPSYNECGSDEDVGVCFPSKSGGGPNSAVGPLSIITHSRTFLPVVAPLTQNGQVAGPYQRPLVAQFGNLGFNSLFGPHFFNSDLAVIKSFNIHEGLTLQMEAQAQNVFNHVNLANPSTPCVDCTVASGAGQIFDILPGSNMRQLQFSGRFVF</sequence>
<feature type="signal peptide" evidence="7">
    <location>
        <begin position="1"/>
        <end position="24"/>
    </location>
</feature>
<reference evidence="9 10" key="1">
    <citation type="submission" date="2020-08" db="EMBL/GenBank/DDBJ databases">
        <title>Genomic Encyclopedia of Type Strains, Phase IV (KMG-V): Genome sequencing to study the core and pangenomes of soil and plant-associated prokaryotes.</title>
        <authorList>
            <person name="Whitman W."/>
        </authorList>
    </citation>
    <scope>NUCLEOTIDE SEQUENCE [LARGE SCALE GENOMIC DNA]</scope>
    <source>
        <strain evidence="9 10">X5P2</strain>
    </source>
</reference>
<evidence type="ECO:0000256" key="1">
    <source>
        <dbReference type="ARBA" id="ARBA00004571"/>
    </source>
</evidence>
<evidence type="ECO:0000256" key="2">
    <source>
        <dbReference type="ARBA" id="ARBA00022448"/>
    </source>
</evidence>
<evidence type="ECO:0000259" key="8">
    <source>
        <dbReference type="Pfam" id="PF25183"/>
    </source>
</evidence>
<dbReference type="SUPFAM" id="SSF56935">
    <property type="entry name" value="Porins"/>
    <property type="match status" value="1"/>
</dbReference>
<dbReference type="GO" id="GO:0044718">
    <property type="term" value="P:siderophore transmembrane transport"/>
    <property type="evidence" value="ECO:0007669"/>
    <property type="project" value="TreeGrafter"/>
</dbReference>
<accession>A0A9X0QFC9</accession>
<dbReference type="GO" id="GO:0009279">
    <property type="term" value="C:cell outer membrane"/>
    <property type="evidence" value="ECO:0007669"/>
    <property type="project" value="UniProtKB-SubCell"/>
</dbReference>
<dbReference type="SUPFAM" id="SSF49464">
    <property type="entry name" value="Carboxypeptidase regulatory domain-like"/>
    <property type="match status" value="1"/>
</dbReference>
<name>A0A9X0QFC9_9BACT</name>
<feature type="domain" description="TonB-dependent transporter Oar-like beta-barrel" evidence="8">
    <location>
        <begin position="245"/>
        <end position="1142"/>
    </location>
</feature>
<evidence type="ECO:0000256" key="4">
    <source>
        <dbReference type="ARBA" id="ARBA00022692"/>
    </source>
</evidence>
<dbReference type="InterPro" id="IPR057601">
    <property type="entry name" value="Oar-like_b-barrel"/>
</dbReference>
<evidence type="ECO:0000256" key="3">
    <source>
        <dbReference type="ARBA" id="ARBA00022452"/>
    </source>
</evidence>
<dbReference type="GO" id="GO:0015344">
    <property type="term" value="F:siderophore uptake transmembrane transporter activity"/>
    <property type="evidence" value="ECO:0007669"/>
    <property type="project" value="TreeGrafter"/>
</dbReference>
<dbReference type="Gene3D" id="2.60.40.1120">
    <property type="entry name" value="Carboxypeptidase-like, regulatory domain"/>
    <property type="match status" value="1"/>
</dbReference>
<dbReference type="PANTHER" id="PTHR30069">
    <property type="entry name" value="TONB-DEPENDENT OUTER MEMBRANE RECEPTOR"/>
    <property type="match status" value="1"/>
</dbReference>
<keyword evidence="7" id="KW-0732">Signal</keyword>
<organism evidence="9 10">
    <name type="scientific">Tunturiibacter gelidiferens</name>
    <dbReference type="NCBI Taxonomy" id="3069689"/>
    <lineage>
        <taxon>Bacteria</taxon>
        <taxon>Pseudomonadati</taxon>
        <taxon>Acidobacteriota</taxon>
        <taxon>Terriglobia</taxon>
        <taxon>Terriglobales</taxon>
        <taxon>Acidobacteriaceae</taxon>
        <taxon>Tunturiibacter</taxon>
    </lineage>
</organism>
<feature type="chain" id="PRO_5040935752" evidence="7">
    <location>
        <begin position="25"/>
        <end position="1149"/>
    </location>
</feature>
<dbReference type="AlphaFoldDB" id="A0A9X0QFC9"/>
<dbReference type="InterPro" id="IPR008969">
    <property type="entry name" value="CarboxyPept-like_regulatory"/>
</dbReference>
<proteinExistence type="predicted"/>
<gene>
    <name evidence="9" type="ORF">HDF14_002976</name>
</gene>
<evidence type="ECO:0000256" key="5">
    <source>
        <dbReference type="ARBA" id="ARBA00023136"/>
    </source>
</evidence>
<keyword evidence="2" id="KW-0813">Transport</keyword>
<dbReference type="Gene3D" id="2.40.170.20">
    <property type="entry name" value="TonB-dependent receptor, beta-barrel domain"/>
    <property type="match status" value="1"/>
</dbReference>
<keyword evidence="3" id="KW-1134">Transmembrane beta strand</keyword>
<evidence type="ECO:0000256" key="7">
    <source>
        <dbReference type="SAM" id="SignalP"/>
    </source>
</evidence>
<dbReference type="Pfam" id="PF13620">
    <property type="entry name" value="CarboxypepD_reg"/>
    <property type="match status" value="1"/>
</dbReference>
<protein>
    <submittedName>
        <fullName evidence="9">Outer membrane receptor protein involved in Fe transport</fullName>
    </submittedName>
</protein>
<comment type="caution">
    <text evidence="9">The sequence shown here is derived from an EMBL/GenBank/DDBJ whole genome shotgun (WGS) entry which is preliminary data.</text>
</comment>
<dbReference type="EMBL" id="JACHEB010000006">
    <property type="protein sequence ID" value="MBB5329358.1"/>
    <property type="molecule type" value="Genomic_DNA"/>
</dbReference>
<keyword evidence="4" id="KW-0812">Transmembrane</keyword>
<keyword evidence="9" id="KW-0675">Receptor</keyword>
<evidence type="ECO:0000313" key="9">
    <source>
        <dbReference type="EMBL" id="MBB5329358.1"/>
    </source>
</evidence>
<comment type="subcellular location">
    <subcellularLocation>
        <location evidence="1">Cell outer membrane</location>
        <topology evidence="1">Multi-pass membrane protein</topology>
    </subcellularLocation>
</comment>
<dbReference type="Proteomes" id="UP000535182">
    <property type="component" value="Unassembled WGS sequence"/>
</dbReference>